<evidence type="ECO:0000313" key="10">
    <source>
        <dbReference type="Proteomes" id="UP000701853"/>
    </source>
</evidence>
<dbReference type="Pfam" id="PF08620">
    <property type="entry name" value="RPAP1_C"/>
    <property type="match status" value="1"/>
</dbReference>
<evidence type="ECO:0000256" key="5">
    <source>
        <dbReference type="SAM" id="MobiDB-lite"/>
    </source>
</evidence>
<proteinExistence type="inferred from homology"/>
<keyword evidence="4" id="KW-0539">Nucleus</keyword>
<accession>A0A8J6DCL8</accession>
<feature type="domain" description="RPAP1/MINIYO-like TPR repeats" evidence="8">
    <location>
        <begin position="1911"/>
        <end position="2041"/>
    </location>
</feature>
<dbReference type="EMBL" id="JAHUZN010000001">
    <property type="protein sequence ID" value="KAG8503766.1"/>
    <property type="molecule type" value="Genomic_DNA"/>
</dbReference>
<dbReference type="OrthoDB" id="348201at2759"/>
<keyword evidence="10" id="KW-1185">Reference proteome</keyword>
<dbReference type="InterPro" id="IPR013930">
    <property type="entry name" value="RPAP1_N"/>
</dbReference>
<evidence type="ECO:0000259" key="6">
    <source>
        <dbReference type="Pfam" id="PF08620"/>
    </source>
</evidence>
<dbReference type="InterPro" id="IPR057989">
    <property type="entry name" value="TPR_RPAP1/MINIYO-like"/>
</dbReference>
<sequence length="2127" mass="238822">MHVTGRGRCVAYTKEAMQDDIFQREGEREANYKRQTLGKLKDKSNENCMQEKHVEERLWSNQDGWSLITRRMFHNDSAKAQFGTMEKVDTMVPKQFQNSGNYHDSMSLENEIDAANFKEITDSEEVTHCGGGQNKVRITWRVEETSGVEDEFLGRDSCLESEKGFNSCILTPRLPSPILTIQQAGASVSSPRDDLKSWKNEKLQRVSDLQHIMQDPGDIALAGNGMLFLLGLKVRSTFLSADVGSLVRGCSPNLETAFIIHHMTHWNGCTWDVYEVLQELYGQLLDEIRSKGRPKTISVMSYQFNTRDMKKNNAEFLGFNQRFMKVTRHLMILLSSSMLLYLLMHRTPRNDNRYVVVDDEDESGFADFDPISCDDFPREKGSKMSQTLGKLRQIMDGEAMKDIGKRSMLSISLVTTSSNITKSGLDNCQRVKAAKELRFSMDGTIVGNDFLKKLPIKRGGKTSYIRQGNSLKGLQRRLKTLKPTPFKGFQSIPKHFNNQQIIKGLNQLSTIGRAHMEQRSGHKTKRNEGKVASLKVFGSSSINGDDASSLVGSIIEKGIVSNNDISKPIQPPRLSVLPFPVARHRSHGPHWTPRSDNRNIVEEDDEDETGFANFDPISVFAEPIRRKEKKNMDLSHWKEAMQGDDLSQRKGRETNESDVGKTERQMMDGKAMKDLGNKSMLSNSFGAHADVASMDVESHLNAHRPLAKAEEAMRSELSASSVTGMDLDDSLQLQKEKHVKDHDSEIFSKESGTMVVDGQVMAKRMCHNDSANVEFRRMEKIDTMVPEQFRNLGNECRSMSLESEIDAENRARLGNMSPEEIKEAQAEILLKMDPALLNLLKKRGQEKLKKQIDTHSNLAAESQLGIRCENQLNNAMKAPNIDSNNPTVTTSSNITKSGLDNGVKQNVDSASGSLWDAWSQRVEAVRELRFSLDGTVVENDFVQIPEIRGDNVAERDFLRTEGDPGASGYTIKEAVALTRSTIPGQRALALHLLASVLDKALHNICLNPIGSTPADKDNVDSTVDWEAVWAFALGPEPELILSLRMSLDDNHNSVVLATAKVIQCVLSCDINQSFFDLLEKTAIDMRGTYTAPIFRSKPEIDVGFLHGGFWKYSAKPSNVLLYGDNIVEDETEGKHTIQDDIVVAGQDFAAGLVRMGILPRIRYLLEIEPTAPLEECLISVLVAIARHSPMGVNAIMKCQRLVQTVVHRFTANSNMDVYPSKIKSVCLLKVLAQSDRKNCAEFVENGIFQAMTWQLYKNAYSLEQWLKLGRENCKLSSVLMVEQLRFWKVCIQYGYCVSYFSNILPALYLWLNPPTIRKLVENNVLGEFASISMEAYLILESLARTLPNFYSHKILSDGIAEGADDNVETWAWSHAGPMVDLALKWISFKSRLIDSQDEIIGISIFHDKSSSPLLWVYSAVMHMLSRVLEKVIPEDAMGLQDDGYVSWLPDFVPKFGLEIIRNGFLSFTHVNTAEYGTNLAAGSSFIEQLCSLRKQSVFETSFASLCCLHGFFQVFIYINNLIQLAKTVVCNPSQACSLSQEENILAKGILVESLFELRCVFDIFSKLVASEWHLVQSIEIFGRGGPAPGVGLGWGASGGGFWSKSVLLAQTDAWLLSQLLDIFQTVSIEVLSLDDERTFTREIILSALGLCLISGPRDKVIVEKALDVMLQVPVLKYLDLCIQHFIRGNGRIKLYGWEYKEDDYMLFSEILASHFRNRWLSNKKKLKASSVDRTSRSNAFLETIPEDLDTSMMSRDHNCTSLMMEWAHQRLPFPMHWFLSPISTLCDSKHAGLGRVSDIQNIVQDPGDIVEVSKAGMFFLLGLEALSTFLSADVFSPIRSVPVIWKLHSLSIILLIGMAVLEDEKTRDVYESLQELYGQLLDEISSKGRSQTISNMSTSLTPETENKINVEFLRFQSEIHESYSTFIDTLVEQYAAVSFGDLTYGRQVAIYLHRCVEAPVRLAAWNALSNSHVLELLPPLQKCLGEAEGYLEPVEENEAILEAYVKSWVSGALDKAATRGSVAFTLVLHHLSSFVFISHKSDKPLLRNKLVKSLLRDYARKKQHEGMMLQFIEYMKPSSVTKAKKEEGLTMESSNVEGRLERLKEACEGNPSLLTLVDKLKSSCLKQ</sequence>
<evidence type="ECO:0000256" key="3">
    <source>
        <dbReference type="ARBA" id="ARBA00023163"/>
    </source>
</evidence>
<reference evidence="9 10" key="1">
    <citation type="journal article" date="2021" name="bioRxiv">
        <title>The Gossypium anomalum genome as a resource for cotton improvement and evolutionary analysis of hybrid incompatibility.</title>
        <authorList>
            <person name="Grover C.E."/>
            <person name="Yuan D."/>
            <person name="Arick M.A."/>
            <person name="Miller E.R."/>
            <person name="Hu G."/>
            <person name="Peterson D.G."/>
            <person name="Wendel J.F."/>
            <person name="Udall J.A."/>
        </authorList>
    </citation>
    <scope>NUCLEOTIDE SEQUENCE [LARGE SCALE GENOMIC DNA]</scope>
    <source>
        <strain evidence="9">JFW-Udall</strain>
        <tissue evidence="9">Leaf</tissue>
    </source>
</reference>
<evidence type="ECO:0000313" key="9">
    <source>
        <dbReference type="EMBL" id="KAG8503766.1"/>
    </source>
</evidence>
<organism evidence="9 10">
    <name type="scientific">Gossypium anomalum</name>
    <dbReference type="NCBI Taxonomy" id="47600"/>
    <lineage>
        <taxon>Eukaryota</taxon>
        <taxon>Viridiplantae</taxon>
        <taxon>Streptophyta</taxon>
        <taxon>Embryophyta</taxon>
        <taxon>Tracheophyta</taxon>
        <taxon>Spermatophyta</taxon>
        <taxon>Magnoliopsida</taxon>
        <taxon>eudicotyledons</taxon>
        <taxon>Gunneridae</taxon>
        <taxon>Pentapetalae</taxon>
        <taxon>rosids</taxon>
        <taxon>malvids</taxon>
        <taxon>Malvales</taxon>
        <taxon>Malvaceae</taxon>
        <taxon>Malvoideae</taxon>
        <taxon>Gossypium</taxon>
    </lineage>
</organism>
<comment type="caution">
    <text evidence="9">The sequence shown here is derived from an EMBL/GenBank/DDBJ whole genome shotgun (WGS) entry which is preliminary data.</text>
</comment>
<comment type="subcellular location">
    <subcellularLocation>
        <location evidence="1">Nucleus</location>
    </subcellularLocation>
</comment>
<dbReference type="PANTHER" id="PTHR47605">
    <property type="entry name" value="TRANSCRIPTIONAL ELONGATION REGULATOR MINIYO"/>
    <property type="match status" value="1"/>
</dbReference>
<feature type="domain" description="RPAP1 C-terminal" evidence="6">
    <location>
        <begin position="927"/>
        <end position="1000"/>
    </location>
</feature>
<dbReference type="Pfam" id="PF08621">
    <property type="entry name" value="RPAP1_N"/>
    <property type="match status" value="1"/>
</dbReference>
<comment type="similarity">
    <text evidence="2">Belongs to the RPAP1 family.</text>
</comment>
<keyword evidence="3" id="KW-0804">Transcription</keyword>
<dbReference type="PANTHER" id="PTHR47605:SF2">
    <property type="entry name" value="TRANSCRIPTIONAL ELONGATION REGULATOR MINIYO"/>
    <property type="match status" value="1"/>
</dbReference>
<gene>
    <name evidence="9" type="ORF">CXB51_001776</name>
</gene>
<dbReference type="InterPro" id="IPR055326">
    <property type="entry name" value="MINIYO"/>
</dbReference>
<evidence type="ECO:0000259" key="7">
    <source>
        <dbReference type="Pfam" id="PF08621"/>
    </source>
</evidence>
<evidence type="ECO:0000256" key="2">
    <source>
        <dbReference type="ARBA" id="ARBA00009953"/>
    </source>
</evidence>
<evidence type="ECO:0008006" key="11">
    <source>
        <dbReference type="Google" id="ProtNLM"/>
    </source>
</evidence>
<dbReference type="Proteomes" id="UP000701853">
    <property type="component" value="Chromosome 1"/>
</dbReference>
<evidence type="ECO:0000256" key="1">
    <source>
        <dbReference type="ARBA" id="ARBA00004123"/>
    </source>
</evidence>
<dbReference type="InterPro" id="IPR013929">
    <property type="entry name" value="RPAP1_C"/>
</dbReference>
<feature type="region of interest" description="Disordered" evidence="5">
    <location>
        <begin position="639"/>
        <end position="664"/>
    </location>
</feature>
<evidence type="ECO:0000259" key="8">
    <source>
        <dbReference type="Pfam" id="PF25766"/>
    </source>
</evidence>
<protein>
    <recommendedName>
        <fullName evidence="11">Transcriptional elongation regulator MINIYO</fullName>
    </recommendedName>
</protein>
<name>A0A8J6DCL8_9ROSI</name>
<feature type="domain" description="RPAP1 N-terminal" evidence="7">
    <location>
        <begin position="804"/>
        <end position="847"/>
    </location>
</feature>
<dbReference type="Pfam" id="PF25766">
    <property type="entry name" value="TPR_RPAP1"/>
    <property type="match status" value="1"/>
</dbReference>
<evidence type="ECO:0000256" key="4">
    <source>
        <dbReference type="ARBA" id="ARBA00023242"/>
    </source>
</evidence>